<feature type="transmembrane region" description="Helical" evidence="1">
    <location>
        <begin position="113"/>
        <end position="133"/>
    </location>
</feature>
<feature type="transmembrane region" description="Helical" evidence="1">
    <location>
        <begin position="80"/>
        <end position="101"/>
    </location>
</feature>
<dbReference type="EMBL" id="BJOV01000001">
    <property type="protein sequence ID" value="GED99666.1"/>
    <property type="molecule type" value="Genomic_DNA"/>
</dbReference>
<evidence type="ECO:0000313" key="2">
    <source>
        <dbReference type="EMBL" id="GED99666.1"/>
    </source>
</evidence>
<feature type="transmembrane region" description="Helical" evidence="1">
    <location>
        <begin position="46"/>
        <end position="71"/>
    </location>
</feature>
<dbReference type="SUPFAM" id="SSF103473">
    <property type="entry name" value="MFS general substrate transporter"/>
    <property type="match status" value="1"/>
</dbReference>
<keyword evidence="1" id="KW-0472">Membrane</keyword>
<name>A0A7I9V375_9ACTN</name>
<evidence type="ECO:0000256" key="1">
    <source>
        <dbReference type="SAM" id="Phobius"/>
    </source>
</evidence>
<dbReference type="AlphaFoldDB" id="A0A7I9V375"/>
<keyword evidence="1" id="KW-1133">Transmembrane helix</keyword>
<organism evidence="2 3">
    <name type="scientific">Gordonia spumicola</name>
    <dbReference type="NCBI Taxonomy" id="589161"/>
    <lineage>
        <taxon>Bacteria</taxon>
        <taxon>Bacillati</taxon>
        <taxon>Actinomycetota</taxon>
        <taxon>Actinomycetes</taxon>
        <taxon>Mycobacteriales</taxon>
        <taxon>Gordoniaceae</taxon>
        <taxon>Gordonia</taxon>
    </lineage>
</organism>
<sequence>MELWGAVVLAELITMIARYPIAFDTSQKYLEEMRKNGEDVPVSATALAVAVTAFSIVLLAVVSAVVVKFVWDGRNWARQVLGVFGAFLVVQLFFAVIALFITSDSDGGATVPAWAMVFEIIGGVAAIGVLVALMHRDTAVYCRDVAAWRTRNRQNGRDRQNGGAR</sequence>
<gene>
    <name evidence="2" type="ORF">nbrc107696_01130</name>
</gene>
<proteinExistence type="predicted"/>
<dbReference type="InterPro" id="IPR036259">
    <property type="entry name" value="MFS_trans_sf"/>
</dbReference>
<accession>A0A7I9V375</accession>
<evidence type="ECO:0000313" key="3">
    <source>
        <dbReference type="Proteomes" id="UP000444960"/>
    </source>
</evidence>
<keyword evidence="1" id="KW-0812">Transmembrane</keyword>
<protein>
    <recommendedName>
        <fullName evidence="4">Transmembrane protein</fullName>
    </recommendedName>
</protein>
<reference evidence="3" key="1">
    <citation type="submission" date="2019-06" db="EMBL/GenBank/DDBJ databases">
        <title>Gordonia isolated from sludge of a wastewater treatment plant.</title>
        <authorList>
            <person name="Tamura T."/>
            <person name="Aoyama K."/>
            <person name="Kang Y."/>
            <person name="Saito S."/>
            <person name="Akiyama N."/>
            <person name="Yazawa K."/>
            <person name="Gonoi T."/>
            <person name="Mikami Y."/>
        </authorList>
    </citation>
    <scope>NUCLEOTIDE SEQUENCE [LARGE SCALE GENOMIC DNA]</scope>
    <source>
        <strain evidence="3">NBRC 107696</strain>
    </source>
</reference>
<keyword evidence="3" id="KW-1185">Reference proteome</keyword>
<evidence type="ECO:0008006" key="4">
    <source>
        <dbReference type="Google" id="ProtNLM"/>
    </source>
</evidence>
<dbReference type="Proteomes" id="UP000444960">
    <property type="component" value="Unassembled WGS sequence"/>
</dbReference>
<comment type="caution">
    <text evidence="2">The sequence shown here is derived from an EMBL/GenBank/DDBJ whole genome shotgun (WGS) entry which is preliminary data.</text>
</comment>